<reference evidence="4" key="1">
    <citation type="submission" date="2018-05" db="EMBL/GenBank/DDBJ databases">
        <authorList>
            <person name="Lanie J.A."/>
            <person name="Ng W.-L."/>
            <person name="Kazmierczak K.M."/>
            <person name="Andrzejewski T.M."/>
            <person name="Davidsen T.M."/>
            <person name="Wayne K.J."/>
            <person name="Tettelin H."/>
            <person name="Glass J.I."/>
            <person name="Rusch D."/>
            <person name="Podicherti R."/>
            <person name="Tsui H.-C.T."/>
            <person name="Winkler M.E."/>
        </authorList>
    </citation>
    <scope>NUCLEOTIDE SEQUENCE</scope>
</reference>
<evidence type="ECO:0000256" key="2">
    <source>
        <dbReference type="ARBA" id="ARBA00023098"/>
    </source>
</evidence>
<dbReference type="InterPro" id="IPR001753">
    <property type="entry name" value="Enoyl-CoA_hydra/iso"/>
</dbReference>
<accession>A0A381Y0X9</accession>
<dbReference type="PANTHER" id="PTHR11941:SF169">
    <property type="entry name" value="(7AS)-7A-METHYL-1,5-DIOXO-2,3,5,6,7,7A-HEXAHYDRO-1H-INDENE-CARBOXYL-COA HYDROLASE"/>
    <property type="match status" value="1"/>
</dbReference>
<dbReference type="CDD" id="cd06558">
    <property type="entry name" value="crotonase-like"/>
    <property type="match status" value="1"/>
</dbReference>
<dbReference type="Pfam" id="PF00378">
    <property type="entry name" value="ECH_1"/>
    <property type="match status" value="1"/>
</dbReference>
<organism evidence="4">
    <name type="scientific">marine metagenome</name>
    <dbReference type="NCBI Taxonomy" id="408172"/>
    <lineage>
        <taxon>unclassified sequences</taxon>
        <taxon>metagenomes</taxon>
        <taxon>ecological metagenomes</taxon>
    </lineage>
</organism>
<gene>
    <name evidence="4" type="ORF">METZ01_LOCUS123175</name>
</gene>
<dbReference type="NCBIfam" id="NF006100">
    <property type="entry name" value="PRK08252.1"/>
    <property type="match status" value="1"/>
</dbReference>
<protein>
    <recommendedName>
        <fullName evidence="5">Enoyl-CoA hydratase</fullName>
    </recommendedName>
</protein>
<dbReference type="GO" id="GO:0006635">
    <property type="term" value="P:fatty acid beta-oxidation"/>
    <property type="evidence" value="ECO:0007669"/>
    <property type="project" value="TreeGrafter"/>
</dbReference>
<dbReference type="Gene3D" id="1.10.12.10">
    <property type="entry name" value="Lyase 2-enoyl-coa Hydratase, Chain A, domain 2"/>
    <property type="match status" value="1"/>
</dbReference>
<dbReference type="PANTHER" id="PTHR11941">
    <property type="entry name" value="ENOYL-COA HYDRATASE-RELATED"/>
    <property type="match status" value="1"/>
</dbReference>
<evidence type="ECO:0000256" key="3">
    <source>
        <dbReference type="ARBA" id="ARBA00023239"/>
    </source>
</evidence>
<dbReference type="Gene3D" id="3.90.226.10">
    <property type="entry name" value="2-enoyl-CoA Hydratase, Chain A, domain 1"/>
    <property type="match status" value="1"/>
</dbReference>
<evidence type="ECO:0000256" key="1">
    <source>
        <dbReference type="ARBA" id="ARBA00005254"/>
    </source>
</evidence>
<keyword evidence="2" id="KW-0443">Lipid metabolism</keyword>
<dbReference type="InterPro" id="IPR029045">
    <property type="entry name" value="ClpP/crotonase-like_dom_sf"/>
</dbReference>
<sequence>MIVEFEVQGRVGLIRLNRPDARNAVNSELAEAVETAIDRLEEDDELWAGILCANGPAFSAGADLKAIASGEANLGTARGGFGGLVTRERIKPLIAAVEGPALAGGTELVLACDMVVASTAARFGLPEVKRSLIASAGGLVRLPRHLPRNLAMEAALTGDPISAETAHQYGLVNHLVAPGQAVDAALKLADRVNANAPLAVRASRRSILRAQLLDDEAGIRLTSEETGLLASTDDFREGPRAFVEKRPPEWKGR</sequence>
<keyword evidence="3" id="KW-0456">Lyase</keyword>
<evidence type="ECO:0008006" key="5">
    <source>
        <dbReference type="Google" id="ProtNLM"/>
    </source>
</evidence>
<dbReference type="GO" id="GO:0016829">
    <property type="term" value="F:lyase activity"/>
    <property type="evidence" value="ECO:0007669"/>
    <property type="project" value="UniProtKB-KW"/>
</dbReference>
<dbReference type="InterPro" id="IPR014748">
    <property type="entry name" value="Enoyl-CoA_hydra_C"/>
</dbReference>
<dbReference type="PROSITE" id="PS00166">
    <property type="entry name" value="ENOYL_COA_HYDRATASE"/>
    <property type="match status" value="1"/>
</dbReference>
<dbReference type="AlphaFoldDB" id="A0A381Y0X9"/>
<name>A0A381Y0X9_9ZZZZ</name>
<comment type="similarity">
    <text evidence="1">Belongs to the enoyl-CoA hydratase/isomerase family.</text>
</comment>
<evidence type="ECO:0000313" key="4">
    <source>
        <dbReference type="EMBL" id="SVA70321.1"/>
    </source>
</evidence>
<dbReference type="InterPro" id="IPR018376">
    <property type="entry name" value="Enoyl-CoA_hyd/isom_CS"/>
</dbReference>
<proteinExistence type="inferred from homology"/>
<dbReference type="EMBL" id="UINC01016994">
    <property type="protein sequence ID" value="SVA70321.1"/>
    <property type="molecule type" value="Genomic_DNA"/>
</dbReference>
<dbReference type="SUPFAM" id="SSF52096">
    <property type="entry name" value="ClpP/crotonase"/>
    <property type="match status" value="1"/>
</dbReference>